<reference evidence="1 2" key="1">
    <citation type="submission" date="2021-06" db="EMBL/GenBank/DDBJ databases">
        <title>Gemonas diversity in paddy soil.</title>
        <authorList>
            <person name="Liu G."/>
        </authorList>
    </citation>
    <scope>NUCLEOTIDE SEQUENCE [LARGE SCALE GENOMIC DNA]</scope>
    <source>
        <strain evidence="1 2">RG2</strain>
    </source>
</reference>
<protein>
    <submittedName>
        <fullName evidence="1">Uncharacterized protein</fullName>
    </submittedName>
</protein>
<name>A0ABX8LLR3_9BACT</name>
<evidence type="ECO:0000313" key="2">
    <source>
        <dbReference type="Proteomes" id="UP000683559"/>
    </source>
</evidence>
<organism evidence="1 2">
    <name type="scientific">Geomonas subterranea</name>
    <dbReference type="NCBI Taxonomy" id="2847989"/>
    <lineage>
        <taxon>Bacteria</taxon>
        <taxon>Pseudomonadati</taxon>
        <taxon>Thermodesulfobacteriota</taxon>
        <taxon>Desulfuromonadia</taxon>
        <taxon>Geobacterales</taxon>
        <taxon>Geobacteraceae</taxon>
        <taxon>Geomonas</taxon>
    </lineage>
</organism>
<dbReference type="EMBL" id="CP077683">
    <property type="protein sequence ID" value="QXE92827.1"/>
    <property type="molecule type" value="Genomic_DNA"/>
</dbReference>
<dbReference type="RefSeq" id="WP_217289370.1">
    <property type="nucleotide sequence ID" value="NZ_CP077683.1"/>
</dbReference>
<dbReference type="Proteomes" id="UP000683559">
    <property type="component" value="Chromosome"/>
</dbReference>
<gene>
    <name evidence="1" type="ORF">KP001_10035</name>
</gene>
<accession>A0ABX8LLR3</accession>
<proteinExistence type="predicted"/>
<keyword evidence="2" id="KW-1185">Reference proteome</keyword>
<sequence length="52" mass="5588">MFTGLVGGTGMVLFAGEGVQLMADAIRLEDVQVRRIGVHLLVQGKPAKKQNH</sequence>
<evidence type="ECO:0000313" key="1">
    <source>
        <dbReference type="EMBL" id="QXE92827.1"/>
    </source>
</evidence>